<dbReference type="EMBL" id="GIFC01009286">
    <property type="protein sequence ID" value="MXU91369.1"/>
    <property type="molecule type" value="Transcribed_RNA"/>
</dbReference>
<organism evidence="1">
    <name type="scientific">Ixodes ricinus</name>
    <name type="common">Common tick</name>
    <name type="synonym">Acarus ricinus</name>
    <dbReference type="NCBI Taxonomy" id="34613"/>
    <lineage>
        <taxon>Eukaryota</taxon>
        <taxon>Metazoa</taxon>
        <taxon>Ecdysozoa</taxon>
        <taxon>Arthropoda</taxon>
        <taxon>Chelicerata</taxon>
        <taxon>Arachnida</taxon>
        <taxon>Acari</taxon>
        <taxon>Parasitiformes</taxon>
        <taxon>Ixodida</taxon>
        <taxon>Ixodoidea</taxon>
        <taxon>Ixodidae</taxon>
        <taxon>Ixodinae</taxon>
        <taxon>Ixodes</taxon>
    </lineage>
</organism>
<protein>
    <submittedName>
        <fullName evidence="1">Putative secreted protein</fullName>
    </submittedName>
</protein>
<proteinExistence type="predicted"/>
<evidence type="ECO:0000313" key="1">
    <source>
        <dbReference type="EMBL" id="MXU91369.1"/>
    </source>
</evidence>
<dbReference type="AlphaFoldDB" id="A0A6B0UNI2"/>
<sequence>MFLLAYLGSHCLSLCHSFKGSRATNRRSKDLRFSSQSVQCNPLITIMRKPKNSIVIQSNLVNSNPLNSNLLIIQTNMKVPSYASLWKETPGNLLYANKFSIPLNSNEQDLTVTDNHGIWTGD</sequence>
<accession>A0A6B0UNI2</accession>
<reference evidence="1" key="1">
    <citation type="submission" date="2019-12" db="EMBL/GenBank/DDBJ databases">
        <title>An insight into the sialome of adult female Ixodes ricinus ticks feeding for 6 days.</title>
        <authorList>
            <person name="Perner J."/>
            <person name="Ribeiro J.M.C."/>
        </authorList>
    </citation>
    <scope>NUCLEOTIDE SEQUENCE</scope>
    <source>
        <strain evidence="1">Semi-engorged</strain>
        <tissue evidence="1">Salivary glands</tissue>
    </source>
</reference>
<name>A0A6B0UNI2_IXORI</name>